<keyword evidence="4" id="KW-1185">Reference proteome</keyword>
<evidence type="ECO:0000313" key="4">
    <source>
        <dbReference type="Proteomes" id="UP000051992"/>
    </source>
</evidence>
<dbReference type="PANTHER" id="PTHR10488">
    <property type="entry name" value="GLYCINE AMIDINOTRANSFERASE, MITOCHONDRIAL"/>
    <property type="match status" value="1"/>
</dbReference>
<dbReference type="RefSeq" id="WP_057743741.1">
    <property type="nucleotide sequence ID" value="NZ_BJLU01000001.1"/>
</dbReference>
<dbReference type="Pfam" id="PF19420">
    <property type="entry name" value="DDAH_eukar"/>
    <property type="match status" value="1"/>
</dbReference>
<accession>A0A0R2H1W1</accession>
<sequence length="317" mass="35510">MSDTINVISEFAPLKKVVLAQSEFAFSSQAVYDEMDNGEYDFLDETYADIEVGHYSEDFATAYPKLNQQWLAEKQNLIEVFNQFGIEVIRPRLLNTTEKERGLASGDGYSNFFVRDPFFTIGSTVIKGHLRLPHRKHEIDTINDYLVRATTAASAPYISVSKGYLEGGDVLVLGHDILVGYSGLASDITGIQWITDTLGSDYHIIPVKLHPHILHLDCALSLLRPGLMIVCPEAFIDGIPDQLKDWEHIDVTLAQATQLICNGLPIDERTYITDVAFTELIPRIEAHGIQVIALDYQISRMFGGSFRCTTQPLQRLT</sequence>
<dbReference type="PANTHER" id="PTHR10488:SF1">
    <property type="entry name" value="GLYCINE AMIDINOTRANSFERASE, MITOCHONDRIAL"/>
    <property type="match status" value="1"/>
</dbReference>
<dbReference type="InterPro" id="IPR033195">
    <property type="entry name" value="AmidinoTrfase"/>
</dbReference>
<reference evidence="3 4" key="1">
    <citation type="journal article" date="2015" name="Genome Announc.">
        <title>Expanding the biotechnology potential of lactobacilli through comparative genomics of 213 strains and associated genera.</title>
        <authorList>
            <person name="Sun Z."/>
            <person name="Harris H.M."/>
            <person name="McCann A."/>
            <person name="Guo C."/>
            <person name="Argimon S."/>
            <person name="Zhang W."/>
            <person name="Yang X."/>
            <person name="Jeffery I.B."/>
            <person name="Cooney J.C."/>
            <person name="Kagawa T.F."/>
            <person name="Liu W."/>
            <person name="Song Y."/>
            <person name="Salvetti E."/>
            <person name="Wrobel A."/>
            <person name="Rasinkangas P."/>
            <person name="Parkhill J."/>
            <person name="Rea M.C."/>
            <person name="O'Sullivan O."/>
            <person name="Ritari J."/>
            <person name="Douillard F.P."/>
            <person name="Paul Ross R."/>
            <person name="Yang R."/>
            <person name="Briner A.E."/>
            <person name="Felis G.E."/>
            <person name="de Vos W.M."/>
            <person name="Barrangou R."/>
            <person name="Klaenhammer T.R."/>
            <person name="Caufield P.W."/>
            <person name="Cui Y."/>
            <person name="Zhang H."/>
            <person name="O'Toole P.W."/>
        </authorList>
    </citation>
    <scope>NUCLEOTIDE SEQUENCE [LARGE SCALE GENOMIC DNA]</scope>
    <source>
        <strain evidence="3 4">DSM 20410</strain>
    </source>
</reference>
<dbReference type="SUPFAM" id="SSF55909">
    <property type="entry name" value="Pentein"/>
    <property type="match status" value="1"/>
</dbReference>
<evidence type="ECO:0000256" key="2">
    <source>
        <dbReference type="ARBA" id="ARBA00022679"/>
    </source>
</evidence>
<dbReference type="OrthoDB" id="9814070at2"/>
<dbReference type="EMBL" id="JQBM01000001">
    <property type="protein sequence ID" value="KRN46921.1"/>
    <property type="molecule type" value="Genomic_DNA"/>
</dbReference>
<organism evidence="3 4">
    <name type="scientific">Weissella viridescens</name>
    <name type="common">Lactobacillus viridescens</name>
    <dbReference type="NCBI Taxonomy" id="1629"/>
    <lineage>
        <taxon>Bacteria</taxon>
        <taxon>Bacillati</taxon>
        <taxon>Bacillota</taxon>
        <taxon>Bacilli</taxon>
        <taxon>Lactobacillales</taxon>
        <taxon>Lactobacillaceae</taxon>
        <taxon>Weissella</taxon>
    </lineage>
</organism>
<keyword evidence="2 3" id="KW-0808">Transferase</keyword>
<comment type="caution">
    <text evidence="3">The sequence shown here is derived from an EMBL/GenBank/DDBJ whole genome shotgun (WGS) entry which is preliminary data.</text>
</comment>
<dbReference type="AlphaFoldDB" id="A0A0R2H1W1"/>
<protein>
    <submittedName>
        <fullName evidence="3">Amidinotransferase</fullName>
    </submittedName>
</protein>
<evidence type="ECO:0000256" key="1">
    <source>
        <dbReference type="ARBA" id="ARBA00006943"/>
    </source>
</evidence>
<name>A0A0R2H1W1_WEIVI</name>
<dbReference type="Gene3D" id="3.75.10.10">
    <property type="entry name" value="L-arginine/glycine Amidinotransferase, Chain A"/>
    <property type="match status" value="1"/>
</dbReference>
<dbReference type="GO" id="GO:0015067">
    <property type="term" value="F:amidinotransferase activity"/>
    <property type="evidence" value="ECO:0007669"/>
    <property type="project" value="InterPro"/>
</dbReference>
<dbReference type="Proteomes" id="UP000051992">
    <property type="component" value="Unassembled WGS sequence"/>
</dbReference>
<gene>
    <name evidence="3" type="ORF">IV50_GL000187</name>
</gene>
<dbReference type="PATRIC" id="fig|1629.5.peg.189"/>
<proteinExistence type="inferred from homology"/>
<comment type="similarity">
    <text evidence="1">Belongs to the amidinotransferase family.</text>
</comment>
<evidence type="ECO:0000313" key="3">
    <source>
        <dbReference type="EMBL" id="KRN46921.1"/>
    </source>
</evidence>